<protein>
    <submittedName>
        <fullName evidence="1">Uncharacterized protein</fullName>
    </submittedName>
</protein>
<evidence type="ECO:0000313" key="2">
    <source>
        <dbReference type="Proteomes" id="UP001239111"/>
    </source>
</evidence>
<dbReference type="EMBL" id="CM056744">
    <property type="protein sequence ID" value="KAJ8665836.1"/>
    <property type="molecule type" value="Genomic_DNA"/>
</dbReference>
<dbReference type="Proteomes" id="UP001239111">
    <property type="component" value="Chromosome 4"/>
</dbReference>
<keyword evidence="2" id="KW-1185">Reference proteome</keyword>
<gene>
    <name evidence="1" type="ORF">QAD02_007498</name>
</gene>
<name>A0ACC2N4M7_9HYME</name>
<organism evidence="1 2">
    <name type="scientific">Eretmocerus hayati</name>
    <dbReference type="NCBI Taxonomy" id="131215"/>
    <lineage>
        <taxon>Eukaryota</taxon>
        <taxon>Metazoa</taxon>
        <taxon>Ecdysozoa</taxon>
        <taxon>Arthropoda</taxon>
        <taxon>Hexapoda</taxon>
        <taxon>Insecta</taxon>
        <taxon>Pterygota</taxon>
        <taxon>Neoptera</taxon>
        <taxon>Endopterygota</taxon>
        <taxon>Hymenoptera</taxon>
        <taxon>Apocrita</taxon>
        <taxon>Proctotrupomorpha</taxon>
        <taxon>Chalcidoidea</taxon>
        <taxon>Aphelinidae</taxon>
        <taxon>Aphelininae</taxon>
        <taxon>Eretmocerus</taxon>
    </lineage>
</organism>
<accession>A0ACC2N4M7</accession>
<sequence length="144" mass="16093">MVCTNFNNNYCYSFVYNQSYCPDKKVIEIQESVDDVPTEQTFHTVILFAHNGLVDEVAASGRVYVTGILGALPIQVKTRASDVEGVHKAHMDFVNFRKEDTKRNIGSSIYKNKDFDKVMLLQVFGGPNKTHHVCTLLCGDPGTS</sequence>
<comment type="caution">
    <text evidence="1">The sequence shown here is derived from an EMBL/GenBank/DDBJ whole genome shotgun (WGS) entry which is preliminary data.</text>
</comment>
<reference evidence="1" key="1">
    <citation type="submission" date="2023-04" db="EMBL/GenBank/DDBJ databases">
        <title>A chromosome-level genome assembly of the parasitoid wasp Eretmocerus hayati.</title>
        <authorList>
            <person name="Zhong Y."/>
            <person name="Liu S."/>
            <person name="Liu Y."/>
        </authorList>
    </citation>
    <scope>NUCLEOTIDE SEQUENCE</scope>
    <source>
        <strain evidence="1">ZJU_SS_LIU_2023</strain>
    </source>
</reference>
<proteinExistence type="predicted"/>
<evidence type="ECO:0000313" key="1">
    <source>
        <dbReference type="EMBL" id="KAJ8665836.1"/>
    </source>
</evidence>